<dbReference type="PANTHER" id="PTHR40980">
    <property type="entry name" value="PLUG DOMAIN-CONTAINING PROTEIN"/>
    <property type="match status" value="1"/>
</dbReference>
<keyword evidence="9" id="KW-1185">Reference proteome</keyword>
<feature type="signal peptide" evidence="5">
    <location>
        <begin position="1"/>
        <end position="26"/>
    </location>
</feature>
<dbReference type="NCBIfam" id="TIGR01782">
    <property type="entry name" value="TonB-Xanth-Caul"/>
    <property type="match status" value="1"/>
</dbReference>
<dbReference type="InterPro" id="IPR010104">
    <property type="entry name" value="TonB_rcpt_bac"/>
</dbReference>
<evidence type="ECO:0000256" key="3">
    <source>
        <dbReference type="ARBA" id="ARBA00023237"/>
    </source>
</evidence>
<protein>
    <submittedName>
        <fullName evidence="8">TonB-dependent receptor</fullName>
    </submittedName>
</protein>
<dbReference type="Pfam" id="PF00593">
    <property type="entry name" value="TonB_dep_Rec_b-barrel"/>
    <property type="match status" value="1"/>
</dbReference>
<evidence type="ECO:0000259" key="6">
    <source>
        <dbReference type="Pfam" id="PF00593"/>
    </source>
</evidence>
<dbReference type="InterPro" id="IPR036942">
    <property type="entry name" value="Beta-barrel_TonB_sf"/>
</dbReference>
<dbReference type="Gene3D" id="2.40.170.20">
    <property type="entry name" value="TonB-dependent receptor, beta-barrel domain"/>
    <property type="match status" value="1"/>
</dbReference>
<keyword evidence="8" id="KW-0675">Receptor</keyword>
<dbReference type="AlphaFoldDB" id="A0A9X2RGJ7"/>
<evidence type="ECO:0000259" key="7">
    <source>
        <dbReference type="Pfam" id="PF07715"/>
    </source>
</evidence>
<evidence type="ECO:0000256" key="5">
    <source>
        <dbReference type="SAM" id="SignalP"/>
    </source>
</evidence>
<dbReference type="PANTHER" id="PTHR40980:SF3">
    <property type="entry name" value="TONB-DEPENDENT RECEPTOR-LIKE BETA-BARREL DOMAIN-CONTAINING PROTEIN"/>
    <property type="match status" value="1"/>
</dbReference>
<dbReference type="InterPro" id="IPR037066">
    <property type="entry name" value="Plug_dom_sf"/>
</dbReference>
<dbReference type="CDD" id="cd01347">
    <property type="entry name" value="ligand_gated_channel"/>
    <property type="match status" value="1"/>
</dbReference>
<keyword evidence="2 4" id="KW-0472">Membrane</keyword>
<keyword evidence="4" id="KW-0798">TonB box</keyword>
<dbReference type="Gene3D" id="2.170.130.10">
    <property type="entry name" value="TonB-dependent receptor, plug domain"/>
    <property type="match status" value="1"/>
</dbReference>
<dbReference type="InterPro" id="IPR000531">
    <property type="entry name" value="Beta-barrel_TonB"/>
</dbReference>
<dbReference type="InterPro" id="IPR012910">
    <property type="entry name" value="Plug_dom"/>
</dbReference>
<evidence type="ECO:0000313" key="9">
    <source>
        <dbReference type="Proteomes" id="UP001142610"/>
    </source>
</evidence>
<proteinExistence type="inferred from homology"/>
<feature type="chain" id="PRO_5040818152" evidence="5">
    <location>
        <begin position="27"/>
        <end position="931"/>
    </location>
</feature>
<dbReference type="Proteomes" id="UP001142610">
    <property type="component" value="Unassembled WGS sequence"/>
</dbReference>
<evidence type="ECO:0000256" key="4">
    <source>
        <dbReference type="RuleBase" id="RU003357"/>
    </source>
</evidence>
<dbReference type="EMBL" id="JANIBC010000001">
    <property type="protein sequence ID" value="MCQ8183989.1"/>
    <property type="molecule type" value="Genomic_DNA"/>
</dbReference>
<name>A0A9X2RGJ7_9PROT</name>
<dbReference type="Pfam" id="PF07715">
    <property type="entry name" value="Plug"/>
    <property type="match status" value="1"/>
</dbReference>
<evidence type="ECO:0000256" key="2">
    <source>
        <dbReference type="ARBA" id="ARBA00023136"/>
    </source>
</evidence>
<dbReference type="RefSeq" id="WP_256617793.1">
    <property type="nucleotide sequence ID" value="NZ_JANIBC010000001.1"/>
</dbReference>
<keyword evidence="3" id="KW-0998">Cell outer membrane</keyword>
<dbReference type="GO" id="GO:0009279">
    <property type="term" value="C:cell outer membrane"/>
    <property type="evidence" value="ECO:0007669"/>
    <property type="project" value="UniProtKB-SubCell"/>
</dbReference>
<accession>A0A9X2RGJ7</accession>
<keyword evidence="5" id="KW-0732">Signal</keyword>
<comment type="subcellular location">
    <subcellularLocation>
        <location evidence="1 4">Cell outer membrane</location>
    </subcellularLocation>
</comment>
<feature type="domain" description="TonB-dependent receptor-like beta-barrel" evidence="6">
    <location>
        <begin position="392"/>
        <end position="892"/>
    </location>
</feature>
<comment type="similarity">
    <text evidence="4">Belongs to the TonB-dependent receptor family.</text>
</comment>
<evidence type="ECO:0000313" key="8">
    <source>
        <dbReference type="EMBL" id="MCQ8183989.1"/>
    </source>
</evidence>
<feature type="domain" description="TonB-dependent receptor plug" evidence="7">
    <location>
        <begin position="53"/>
        <end position="156"/>
    </location>
</feature>
<organism evidence="8 9">
    <name type="scientific">Parvularcula maris</name>
    <dbReference type="NCBI Taxonomy" id="2965077"/>
    <lineage>
        <taxon>Bacteria</taxon>
        <taxon>Pseudomonadati</taxon>
        <taxon>Pseudomonadota</taxon>
        <taxon>Alphaproteobacteria</taxon>
        <taxon>Parvularculales</taxon>
        <taxon>Parvularculaceae</taxon>
        <taxon>Parvularcula</taxon>
    </lineage>
</organism>
<dbReference type="SUPFAM" id="SSF56935">
    <property type="entry name" value="Porins"/>
    <property type="match status" value="1"/>
</dbReference>
<comment type="caution">
    <text evidence="8">The sequence shown here is derived from an EMBL/GenBank/DDBJ whole genome shotgun (WGS) entry which is preliminary data.</text>
</comment>
<reference evidence="8" key="1">
    <citation type="submission" date="2022-07" db="EMBL/GenBank/DDBJ databases">
        <title>Parvularcula maris sp. nov., an algicidal bacterium isolated from seawater.</title>
        <authorList>
            <person name="Li F."/>
        </authorList>
    </citation>
    <scope>NUCLEOTIDE SEQUENCE</scope>
    <source>
        <strain evidence="8">BGMRC 0090</strain>
    </source>
</reference>
<evidence type="ECO:0000256" key="1">
    <source>
        <dbReference type="ARBA" id="ARBA00004442"/>
    </source>
</evidence>
<sequence length="931" mass="101359">MRNPSRKAMLLCCAALPALAISSAFAQDAADEEEDVIVVRGIKKSIADSLDTKKNASSIVEAVSAEDIGKLPDLTIADSLARLPGVTVQRVQGRAQLVSIRGLGPNFSISLLNGREQVSTNDNRSIEFDAYPAELFTQGIVYKTPDATLAANGIAGTVDLRTARPLDYSDRQVTLSGRYVLNDSDELNPEYGNDGYRIFGSYIDQFANDTIGIVLSVTDQSNPTQTIRRQLKPQGNAVVDNRLVFADNPASGVISREFERTSASGTLQWQPTERFDATFDAFYSEYTDGGINRGIETPIASWDGVNATNVQGPAGGIAESVTYTDVGPAVKTQELQRDAELFSYGLNLAYDLTDRLELVADFSRSTVDRQDLDYESFGEPRDAEGNLVREDALFTYDGDGAYGLVIDAGLTDPSRMVLTDIRGWGTAAYVKEFDVEDELDQIRLEANYTLDTPFINRITAGWLFTERQKTKAVDEAFGIVQGGRAVPIPANLIEGIADAGDIGFQLLAWTPTALEEAGIYVREANVNSDILAKTFDVSEEISTFYLQGDIDMNLLGLPLTGNAGVRFVDTQQESTGLNLLSGATGGGTATGLRTLEEDFDDILPNLNLSWEISDNLFLRFGAAKTSTRPRMDDLAANQTLNRNGGVCPDADNDGIPDSFNEEGGAGGEGYDPSLQRFCYTSSGGNTFLRNIESTSYDLSLEKYFGSAGAFSIAIFEKNLDGFVATETVRVDLGAEVAEIAGAGFVSANPLAADGTYSRPVNLGEGSIRGIEATLRLPFDDFLPQRLEGFGTNLTYSQSISEIPDLRNPGETIEIPGLSKEIWNADLYYENFGFRARIAANYRSDYLAEVIGFGGNFENVRADERTTVDGQIGYTFQSGRLEGFTVLFEGYNLTDEPFRTFREVDNGGINVNASDRHELYGRTYTFALMKTF</sequence>
<gene>
    <name evidence="8" type="ORF">NOG11_01180</name>
</gene>